<feature type="transmembrane region" description="Helical" evidence="7">
    <location>
        <begin position="12"/>
        <end position="34"/>
    </location>
</feature>
<dbReference type="PANTHER" id="PTHR16201:SF34">
    <property type="entry name" value="LYSOSOMAL AMINO ACID TRANSPORTER 1"/>
    <property type="match status" value="1"/>
</dbReference>
<dbReference type="SMART" id="SM00679">
    <property type="entry name" value="CTNS"/>
    <property type="match status" value="2"/>
</dbReference>
<dbReference type="FunFam" id="1.20.1280.290:FF:000009">
    <property type="entry name" value="PQ loop repeat family protein"/>
    <property type="match status" value="1"/>
</dbReference>
<protein>
    <submittedName>
        <fullName evidence="8">Uncharacterized protein</fullName>
    </submittedName>
</protein>
<evidence type="ECO:0000256" key="1">
    <source>
        <dbReference type="ARBA" id="ARBA00004141"/>
    </source>
</evidence>
<dbReference type="GO" id="GO:0034490">
    <property type="term" value="P:basic amino acid transmembrane import into vacuole"/>
    <property type="evidence" value="ECO:0007669"/>
    <property type="project" value="EnsemblFungi"/>
</dbReference>
<dbReference type="Gene3D" id="1.20.1280.290">
    <property type="match status" value="2"/>
</dbReference>
<evidence type="ECO:0000313" key="8">
    <source>
        <dbReference type="EMBL" id="CCE92459.1"/>
    </source>
</evidence>
<proteinExistence type="inferred from homology"/>
<accession>G8ZV15</accession>
<dbReference type="EMBL" id="HE616746">
    <property type="protein sequence ID" value="CCE92459.1"/>
    <property type="molecule type" value="Genomic_DNA"/>
</dbReference>
<dbReference type="FunCoup" id="G8ZV15">
    <property type="interactions" value="13"/>
</dbReference>
<dbReference type="Proteomes" id="UP000005627">
    <property type="component" value="Chromosome 5"/>
</dbReference>
<reference evidence="8 9" key="1">
    <citation type="journal article" date="2011" name="Proc. Natl. Acad. Sci. U.S.A.">
        <title>Evolutionary erosion of yeast sex chromosomes by mating-type switching accidents.</title>
        <authorList>
            <person name="Gordon J.L."/>
            <person name="Armisen D."/>
            <person name="Proux-Wera E."/>
            <person name="Oheigeartaigh S.S."/>
            <person name="Byrne K.P."/>
            <person name="Wolfe K.H."/>
        </authorList>
    </citation>
    <scope>NUCLEOTIDE SEQUENCE [LARGE SCALE GENOMIC DNA]</scope>
    <source>
        <strain evidence="9">ATCC 10662 / CBS 1146 / NBRC 0425 / NCYC 2629 / NRRL Y-866</strain>
    </source>
</reference>
<comment type="similarity">
    <text evidence="5">Belongs to the laat-1 family.</text>
</comment>
<evidence type="ECO:0000256" key="6">
    <source>
        <dbReference type="ARBA" id="ARBA00050768"/>
    </source>
</evidence>
<evidence type="ECO:0000256" key="2">
    <source>
        <dbReference type="ARBA" id="ARBA00022692"/>
    </source>
</evidence>
<dbReference type="AlphaFoldDB" id="G8ZV15"/>
<name>G8ZV15_TORDE</name>
<evidence type="ECO:0000256" key="4">
    <source>
        <dbReference type="ARBA" id="ARBA00023136"/>
    </source>
</evidence>
<keyword evidence="9" id="KW-1185">Reference proteome</keyword>
<evidence type="ECO:0000256" key="7">
    <source>
        <dbReference type="SAM" id="Phobius"/>
    </source>
</evidence>
<keyword evidence="2 7" id="KW-0812">Transmembrane</keyword>
<dbReference type="InterPro" id="IPR006603">
    <property type="entry name" value="PQ-loop_rpt"/>
</dbReference>
<keyword evidence="3 7" id="KW-1133">Transmembrane helix</keyword>
<feature type="transmembrane region" description="Helical" evidence="7">
    <location>
        <begin position="46"/>
        <end position="66"/>
    </location>
</feature>
<dbReference type="GO" id="GO:0061459">
    <property type="term" value="F:L-arginine transmembrane transporter activity"/>
    <property type="evidence" value="ECO:0007669"/>
    <property type="project" value="EnsemblFungi"/>
</dbReference>
<evidence type="ECO:0000313" key="9">
    <source>
        <dbReference type="Proteomes" id="UP000005627"/>
    </source>
</evidence>
<dbReference type="KEGG" id="tdl:TDEL_0E02160"/>
<gene>
    <name evidence="8" type="primary">TDEL0E02160</name>
    <name evidence="8" type="ORF">TDEL_0E02160</name>
</gene>
<dbReference type="InterPro" id="IPR051415">
    <property type="entry name" value="LAAT-1"/>
</dbReference>
<dbReference type="GeneID" id="11503860"/>
<dbReference type="eggNOG" id="KOG2913">
    <property type="taxonomic scope" value="Eukaryota"/>
</dbReference>
<dbReference type="PANTHER" id="PTHR16201">
    <property type="entry name" value="SEVEN TRANSMEMBRANE PROTEIN 1-RELATED"/>
    <property type="match status" value="1"/>
</dbReference>
<evidence type="ECO:0000256" key="5">
    <source>
        <dbReference type="ARBA" id="ARBA00038039"/>
    </source>
</evidence>
<comment type="catalytic activity">
    <reaction evidence="6">
        <text>L-histidine(out) + L-arginine(in) = L-histidine(in) + L-arginine(out)</text>
        <dbReference type="Rhea" id="RHEA:71063"/>
        <dbReference type="ChEBI" id="CHEBI:32682"/>
        <dbReference type="ChEBI" id="CHEBI:57595"/>
    </reaction>
</comment>
<organism evidence="8 9">
    <name type="scientific">Torulaspora delbrueckii</name>
    <name type="common">Yeast</name>
    <name type="synonym">Candida colliculosa</name>
    <dbReference type="NCBI Taxonomy" id="4950"/>
    <lineage>
        <taxon>Eukaryota</taxon>
        <taxon>Fungi</taxon>
        <taxon>Dikarya</taxon>
        <taxon>Ascomycota</taxon>
        <taxon>Saccharomycotina</taxon>
        <taxon>Saccharomycetes</taxon>
        <taxon>Saccharomycetales</taxon>
        <taxon>Saccharomycetaceae</taxon>
        <taxon>Torulaspora</taxon>
    </lineage>
</organism>
<dbReference type="GO" id="GO:0000329">
    <property type="term" value="C:fungal-type vacuole membrane"/>
    <property type="evidence" value="ECO:0007669"/>
    <property type="project" value="EnsemblFungi"/>
</dbReference>
<dbReference type="InParanoid" id="G8ZV15"/>
<comment type="subcellular location">
    <subcellularLocation>
        <location evidence="1">Membrane</location>
        <topology evidence="1">Multi-pass membrane protein</topology>
    </subcellularLocation>
</comment>
<dbReference type="OrthoDB" id="8048523at2759"/>
<dbReference type="HOGENOM" id="CLU_019699_3_1_1"/>
<dbReference type="GO" id="GO:0034488">
    <property type="term" value="P:basic amino acid transmembrane export from vacuole"/>
    <property type="evidence" value="ECO:0007669"/>
    <property type="project" value="EnsemblFungi"/>
</dbReference>
<feature type="transmembrane region" description="Helical" evidence="7">
    <location>
        <begin position="208"/>
        <end position="224"/>
    </location>
</feature>
<evidence type="ECO:0000256" key="3">
    <source>
        <dbReference type="ARBA" id="ARBA00022989"/>
    </source>
</evidence>
<dbReference type="Pfam" id="PF04193">
    <property type="entry name" value="PQ-loop"/>
    <property type="match status" value="2"/>
</dbReference>
<dbReference type="FunFam" id="1.20.1280.290:FF:000034">
    <property type="entry name" value="PQ loop repeat family protein"/>
    <property type="match status" value="1"/>
</dbReference>
<keyword evidence="4 7" id="KW-0472">Membrane</keyword>
<sequence>MTEMSCQGSIWPIISSISGSVSFFSSFISLFPQIIETFRDKTVEGLSPYFLLAWVAGDITTLSGAILTKQLLFQVVMAAYFLANDLFVCGQYYYYGILYQNRLATTGHESKPRITEENEMGATSGRSTKNSAIASALAVASTIGTAEALPVKTMIASIIYNKTAPATPPDNGSDSDVGRALSWAGAVFYVGARIPQLWKNYKRKSTDGIAPFLFITTLLCNLTYDLNILTSCEFIGSTDRKAFISNALPFLLGASITILLDMIYFYQHYVLYASDMRLRALECEQAQSEVAETSPLLHPQQH</sequence>
<dbReference type="RefSeq" id="XP_003681670.1">
    <property type="nucleotide sequence ID" value="XM_003681622.1"/>
</dbReference>
<feature type="transmembrane region" description="Helical" evidence="7">
    <location>
        <begin position="244"/>
        <end position="266"/>
    </location>
</feature>
<feature type="transmembrane region" description="Helical" evidence="7">
    <location>
        <begin position="72"/>
        <end position="95"/>
    </location>
</feature>